<evidence type="ECO:0000256" key="5">
    <source>
        <dbReference type="ARBA" id="ARBA00023242"/>
    </source>
</evidence>
<organism evidence="10 11">
    <name type="scientific">Cephus cinctus</name>
    <name type="common">Wheat stem sawfly</name>
    <dbReference type="NCBI Taxonomy" id="211228"/>
    <lineage>
        <taxon>Eukaryota</taxon>
        <taxon>Metazoa</taxon>
        <taxon>Ecdysozoa</taxon>
        <taxon>Arthropoda</taxon>
        <taxon>Hexapoda</taxon>
        <taxon>Insecta</taxon>
        <taxon>Pterygota</taxon>
        <taxon>Neoptera</taxon>
        <taxon>Endopterygota</taxon>
        <taxon>Hymenoptera</taxon>
        <taxon>Cephoidea</taxon>
        <taxon>Cephidae</taxon>
        <taxon>Cephus</taxon>
    </lineage>
</organism>
<evidence type="ECO:0000256" key="7">
    <source>
        <dbReference type="SAM" id="Coils"/>
    </source>
</evidence>
<dbReference type="PRINTS" id="PR00326">
    <property type="entry name" value="GTP1OBG"/>
</dbReference>
<feature type="region of interest" description="Disordered" evidence="8">
    <location>
        <begin position="90"/>
        <end position="128"/>
    </location>
</feature>
<feature type="region of interest" description="Disordered" evidence="8">
    <location>
        <begin position="504"/>
        <end position="533"/>
    </location>
</feature>
<evidence type="ECO:0000256" key="3">
    <source>
        <dbReference type="ARBA" id="ARBA00023054"/>
    </source>
</evidence>
<feature type="coiled-coil region" evidence="7">
    <location>
        <begin position="57"/>
        <end position="88"/>
    </location>
</feature>
<evidence type="ECO:0000313" key="10">
    <source>
        <dbReference type="Proteomes" id="UP000694920"/>
    </source>
</evidence>
<dbReference type="KEGG" id="ccin:107273865"/>
<dbReference type="Pfam" id="PF08701">
    <property type="entry name" value="GN3L_Grn1"/>
    <property type="match status" value="1"/>
</dbReference>
<dbReference type="CDD" id="cd04178">
    <property type="entry name" value="Nucleostemin_like"/>
    <property type="match status" value="1"/>
</dbReference>
<dbReference type="PANTHER" id="PTHR11089">
    <property type="entry name" value="GTP-BINDING PROTEIN-RELATED"/>
    <property type="match status" value="1"/>
</dbReference>
<dbReference type="InterPro" id="IPR030378">
    <property type="entry name" value="G_CP_dom"/>
</dbReference>
<keyword evidence="10" id="KW-1185">Reference proteome</keyword>
<dbReference type="InterPro" id="IPR027417">
    <property type="entry name" value="P-loop_NTPase"/>
</dbReference>
<dbReference type="PANTHER" id="PTHR11089:SF30">
    <property type="entry name" value="GUANINE NUCLEOTIDE-BINDING PROTEIN-LIKE 3 HOMOLOG"/>
    <property type="match status" value="1"/>
</dbReference>
<dbReference type="InterPro" id="IPR050755">
    <property type="entry name" value="TRAFAC_YlqF/YawG_RiboMat"/>
</dbReference>
<dbReference type="FunFam" id="1.10.1580.10:FF:000002">
    <property type="entry name" value="Guanine nucleotide-binding protein-like 3 (nucleolar)-like"/>
    <property type="match status" value="1"/>
</dbReference>
<feature type="compositionally biased region" description="Basic residues" evidence="8">
    <location>
        <begin position="26"/>
        <end position="45"/>
    </location>
</feature>
<keyword evidence="2" id="KW-0547">Nucleotide-binding</keyword>
<dbReference type="InterPro" id="IPR014813">
    <property type="entry name" value="Gnl3_N_dom"/>
</dbReference>
<evidence type="ECO:0000259" key="9">
    <source>
        <dbReference type="PROSITE" id="PS51721"/>
    </source>
</evidence>
<dbReference type="InterPro" id="IPR006073">
    <property type="entry name" value="GTP-bd"/>
</dbReference>
<protein>
    <recommendedName>
        <fullName evidence="6">Guanine nucleotide-binding protein-like 3 homolog</fullName>
    </recommendedName>
</protein>
<keyword evidence="4" id="KW-0342">GTP-binding</keyword>
<dbReference type="PROSITE" id="PS51721">
    <property type="entry name" value="G_CP"/>
    <property type="match status" value="1"/>
</dbReference>
<dbReference type="InterPro" id="IPR023179">
    <property type="entry name" value="GTP-bd_ortho_bundle_sf"/>
</dbReference>
<dbReference type="Gene3D" id="3.40.50.300">
    <property type="entry name" value="P-loop containing nucleotide triphosphate hydrolases"/>
    <property type="match status" value="1"/>
</dbReference>
<proteinExistence type="predicted"/>
<dbReference type="AlphaFoldDB" id="A0AAJ7CDB9"/>
<dbReference type="Pfam" id="PF01926">
    <property type="entry name" value="MMR_HSR1"/>
    <property type="match status" value="1"/>
</dbReference>
<dbReference type="GO" id="GO:0005525">
    <property type="term" value="F:GTP binding"/>
    <property type="evidence" value="ECO:0007669"/>
    <property type="project" value="UniProtKB-KW"/>
</dbReference>
<evidence type="ECO:0000313" key="11">
    <source>
        <dbReference type="RefSeq" id="XP_015607943.1"/>
    </source>
</evidence>
<keyword evidence="5" id="KW-0539">Nucleus</keyword>
<comment type="subcellular location">
    <subcellularLocation>
        <location evidence="1">Nucleus</location>
    </subcellularLocation>
</comment>
<sequence length="585" mass="65295">MAKFCLKKTSKRMPARTRYKIEKKVREHNRKMKKEAKKHPKKKSKQVIQVPNQCPFKEDILKEVEAMRKQHEEEKQKLREVAREEKRQKLAGGLEGLVSQAQTKQNLHTRDSSTSETNNVDNSKKQAGQQENSLKAYYKEFKKVLDAADVILEIVDARDPLGTRCKQVEEAVRSAGGNKRLVIVLNKADLVPRENLDQWLKYLRASVPAVALKSSTQNQTKRLGNRKLAKKKEDLIQGGTSFGAELILSLLGNYCRNSGTVKSSITVGVVGLPNVGKSSVINSLKRSKACNVGNTPGVTKTMQPVQLDSKIKLLDSPGIVFAGKKSADNVEEDDSSIALKNAVRIQSLRDPYGPATAILRRVSKQQIMELYDMHEFLTPEEFFAKKAARMGKFKKGGVPDALAAARSLLEDWSSGKIRYYTVPPEQPMSQLSAEIVSTMAKEFDIESFAAEEKMVLDSVAAASVAASDPDFPTPDPIILESSGPVDSAMEVEDKAAEYKVATAAKKKKDKKPGQQVNQEARKKKSEPLFEIEGNQKLNKLNKLQFKKQKKERVRREKEATKLAGQLEGFNLASEDYDFTTDFTPK</sequence>
<dbReference type="RefSeq" id="XP_015607943.1">
    <property type="nucleotide sequence ID" value="XM_015752457.2"/>
</dbReference>
<dbReference type="GeneID" id="107273865"/>
<dbReference type="FunFam" id="3.40.50.300:FF:000493">
    <property type="entry name" value="Guanine nucleotide-binding protein-like 3-like protein"/>
    <property type="match status" value="1"/>
</dbReference>
<dbReference type="GO" id="GO:0005730">
    <property type="term" value="C:nucleolus"/>
    <property type="evidence" value="ECO:0007669"/>
    <property type="project" value="UniProtKB-ARBA"/>
</dbReference>
<keyword evidence="3 7" id="KW-0175">Coiled coil</keyword>
<feature type="domain" description="CP-type G" evidence="9">
    <location>
        <begin position="138"/>
        <end position="322"/>
    </location>
</feature>
<name>A0AAJ7CDB9_CEPCN</name>
<dbReference type="CTD" id="42060"/>
<evidence type="ECO:0000256" key="8">
    <source>
        <dbReference type="SAM" id="MobiDB-lite"/>
    </source>
</evidence>
<reference evidence="11" key="1">
    <citation type="submission" date="2025-08" db="UniProtKB">
        <authorList>
            <consortium name="RefSeq"/>
        </authorList>
    </citation>
    <scope>IDENTIFICATION</scope>
</reference>
<feature type="compositionally biased region" description="Polar residues" evidence="8">
    <location>
        <begin position="114"/>
        <end position="128"/>
    </location>
</feature>
<evidence type="ECO:0000256" key="6">
    <source>
        <dbReference type="ARBA" id="ARBA00069022"/>
    </source>
</evidence>
<evidence type="ECO:0000256" key="4">
    <source>
        <dbReference type="ARBA" id="ARBA00023134"/>
    </source>
</evidence>
<evidence type="ECO:0000256" key="1">
    <source>
        <dbReference type="ARBA" id="ARBA00004123"/>
    </source>
</evidence>
<feature type="region of interest" description="Disordered" evidence="8">
    <location>
        <begin position="25"/>
        <end position="52"/>
    </location>
</feature>
<accession>A0AAJ7CDB9</accession>
<dbReference type="Proteomes" id="UP000694920">
    <property type="component" value="Unplaced"/>
</dbReference>
<gene>
    <name evidence="11" type="primary">LOC107273865</name>
</gene>
<evidence type="ECO:0000256" key="2">
    <source>
        <dbReference type="ARBA" id="ARBA00022741"/>
    </source>
</evidence>
<dbReference type="Gene3D" id="1.10.1580.10">
    <property type="match status" value="1"/>
</dbReference>
<dbReference type="SUPFAM" id="SSF52540">
    <property type="entry name" value="P-loop containing nucleoside triphosphate hydrolases"/>
    <property type="match status" value="1"/>
</dbReference>